<feature type="region of interest" description="Disordered" evidence="1">
    <location>
        <begin position="443"/>
        <end position="537"/>
    </location>
</feature>
<gene>
    <name evidence="2" type="ORF">SCHPADRAFT_909266</name>
</gene>
<name>A0A0H2R778_9AGAM</name>
<feature type="compositionally biased region" description="Low complexity" evidence="1">
    <location>
        <begin position="346"/>
        <end position="362"/>
    </location>
</feature>
<evidence type="ECO:0000256" key="1">
    <source>
        <dbReference type="SAM" id="MobiDB-lite"/>
    </source>
</evidence>
<feature type="compositionally biased region" description="Basic and acidic residues" evidence="1">
    <location>
        <begin position="58"/>
        <end position="69"/>
    </location>
</feature>
<feature type="compositionally biased region" description="Low complexity" evidence="1">
    <location>
        <begin position="410"/>
        <end position="425"/>
    </location>
</feature>
<dbReference type="Proteomes" id="UP000053477">
    <property type="component" value="Unassembled WGS sequence"/>
</dbReference>
<feature type="compositionally biased region" description="Polar residues" evidence="1">
    <location>
        <begin position="527"/>
        <end position="537"/>
    </location>
</feature>
<feature type="compositionally biased region" description="Low complexity" evidence="1">
    <location>
        <begin position="170"/>
        <end position="199"/>
    </location>
</feature>
<dbReference type="InParanoid" id="A0A0H2R778"/>
<evidence type="ECO:0000313" key="3">
    <source>
        <dbReference type="Proteomes" id="UP000053477"/>
    </source>
</evidence>
<feature type="compositionally biased region" description="Basic and acidic residues" evidence="1">
    <location>
        <begin position="269"/>
        <end position="286"/>
    </location>
</feature>
<keyword evidence="3" id="KW-1185">Reference proteome</keyword>
<organism evidence="2 3">
    <name type="scientific">Schizopora paradoxa</name>
    <dbReference type="NCBI Taxonomy" id="27342"/>
    <lineage>
        <taxon>Eukaryota</taxon>
        <taxon>Fungi</taxon>
        <taxon>Dikarya</taxon>
        <taxon>Basidiomycota</taxon>
        <taxon>Agaricomycotina</taxon>
        <taxon>Agaricomycetes</taxon>
        <taxon>Hymenochaetales</taxon>
        <taxon>Schizoporaceae</taxon>
        <taxon>Schizopora</taxon>
    </lineage>
</organism>
<proteinExistence type="predicted"/>
<feature type="compositionally biased region" description="Acidic residues" evidence="1">
    <location>
        <begin position="457"/>
        <end position="466"/>
    </location>
</feature>
<feature type="compositionally biased region" description="Acidic residues" evidence="1">
    <location>
        <begin position="287"/>
        <end position="307"/>
    </location>
</feature>
<feature type="compositionally biased region" description="Acidic residues" evidence="1">
    <location>
        <begin position="480"/>
        <end position="493"/>
    </location>
</feature>
<accession>A0A0H2R778</accession>
<feature type="compositionally biased region" description="Pro residues" evidence="1">
    <location>
        <begin position="389"/>
        <end position="400"/>
    </location>
</feature>
<protein>
    <submittedName>
        <fullName evidence="2">Uncharacterized protein</fullName>
    </submittedName>
</protein>
<dbReference type="EMBL" id="KQ086126">
    <property type="protein sequence ID" value="KLO07670.1"/>
    <property type="molecule type" value="Genomic_DNA"/>
</dbReference>
<feature type="region of interest" description="Disordered" evidence="1">
    <location>
        <begin position="1"/>
        <end position="425"/>
    </location>
</feature>
<feature type="compositionally biased region" description="Basic residues" evidence="1">
    <location>
        <begin position="1"/>
        <end position="14"/>
    </location>
</feature>
<evidence type="ECO:0000313" key="2">
    <source>
        <dbReference type="EMBL" id="KLO07670.1"/>
    </source>
</evidence>
<feature type="compositionally biased region" description="Low complexity" evidence="1">
    <location>
        <begin position="76"/>
        <end position="139"/>
    </location>
</feature>
<reference evidence="2 3" key="1">
    <citation type="submission" date="2015-04" db="EMBL/GenBank/DDBJ databases">
        <title>Complete genome sequence of Schizopora paradoxa KUC8140, a cosmopolitan wood degrader in East Asia.</title>
        <authorList>
            <consortium name="DOE Joint Genome Institute"/>
            <person name="Min B."/>
            <person name="Park H."/>
            <person name="Jang Y."/>
            <person name="Kim J.-J."/>
            <person name="Kim K.H."/>
            <person name="Pangilinan J."/>
            <person name="Lipzen A."/>
            <person name="Riley R."/>
            <person name="Grigoriev I.V."/>
            <person name="Spatafora J.W."/>
            <person name="Choi I.-G."/>
        </authorList>
    </citation>
    <scope>NUCLEOTIDE SEQUENCE [LARGE SCALE GENOMIC DNA]</scope>
    <source>
        <strain evidence="2 3">KUC8140</strain>
    </source>
</reference>
<sequence length="537" mass="56561">MASARWKRRVRLRRSPTAGKRGPSSTLSSSMEAMETSGDAGMSMREAGASRVSLMSEDVARGERPEEQQRSPVILAASSTSSGRASSSANANANAIPSSSSQHPSTSSSSHPSPSSSSSSTTALPLPPSSSSHASGSGTLRRRSTSERLISSSPVPENSADDELPHRPQNISNNNISNSRHASYDVPPASPSPSSLDPPFLDPTLPPAYRSRWVRRRQVPPSSNSHPPSDEMLEEIDIDDVGFDVDGEGDGDVTPDSARFRRGFGRRSGRMDGESSGRADEKARAVDDEDLELDFDLEADVDGDNNDDAISRSEAPRAPRVRTRGRTALHVATDDKQALERMAAMASAPVHAPTSSPSAPAPVEDEEALADAILASTSTSTSSSEPQPMSLPPPSAPVPTPSFLFVDPDLSPSSLSSSTSSSLNSSLNRAYYSPLEEAIVGTEGELGPSAPPFFELEGVDGDEGGDEEAHVGLPSAPPLFEDEAEEFVDEEETRESTPSAPPLDGATSSVENEIEVRIGSAGHDRNPSLSSSTDRPP</sequence>
<dbReference type="AlphaFoldDB" id="A0A0H2R778"/>
<feature type="compositionally biased region" description="Acidic residues" evidence="1">
    <location>
        <begin position="231"/>
        <end position="253"/>
    </location>
</feature>
<feature type="compositionally biased region" description="Low complexity" evidence="1">
    <location>
        <begin position="370"/>
        <end position="388"/>
    </location>
</feature>